<organism evidence="5 6">
    <name type="scientific">Spinacia oleracea</name>
    <name type="common">Spinach</name>
    <dbReference type="NCBI Taxonomy" id="3562"/>
    <lineage>
        <taxon>Eukaryota</taxon>
        <taxon>Viridiplantae</taxon>
        <taxon>Streptophyta</taxon>
        <taxon>Embryophyta</taxon>
        <taxon>Tracheophyta</taxon>
        <taxon>Spermatophyta</taxon>
        <taxon>Magnoliopsida</taxon>
        <taxon>eudicotyledons</taxon>
        <taxon>Gunneridae</taxon>
        <taxon>Pentapetalae</taxon>
        <taxon>Caryophyllales</taxon>
        <taxon>Chenopodiaceae</taxon>
        <taxon>Chenopodioideae</taxon>
        <taxon>Anserineae</taxon>
        <taxon>Spinacia</taxon>
    </lineage>
</organism>
<dbReference type="Pfam" id="PF13952">
    <property type="entry name" value="DUF4216"/>
    <property type="match status" value="1"/>
</dbReference>
<keyword evidence="5" id="KW-1185">Reference proteome</keyword>
<reference evidence="5" key="1">
    <citation type="journal article" date="2021" name="Nat. Commun.">
        <title>Genomic analyses provide insights into spinach domestication and the genetic basis of agronomic traits.</title>
        <authorList>
            <person name="Cai X."/>
            <person name="Sun X."/>
            <person name="Xu C."/>
            <person name="Sun H."/>
            <person name="Wang X."/>
            <person name="Ge C."/>
            <person name="Zhang Z."/>
            <person name="Wang Q."/>
            <person name="Fei Z."/>
            <person name="Jiao C."/>
            <person name="Wang Q."/>
        </authorList>
    </citation>
    <scope>NUCLEOTIDE SEQUENCE [LARGE SCALE GENOMIC DNA]</scope>
    <source>
        <strain evidence="5">cv. Varoflay</strain>
    </source>
</reference>
<accession>A0ABM3QUZ2</accession>
<feature type="region of interest" description="Disordered" evidence="1">
    <location>
        <begin position="1047"/>
        <end position="1072"/>
    </location>
</feature>
<dbReference type="Pfam" id="PF02992">
    <property type="entry name" value="Transposase_21"/>
    <property type="match status" value="1"/>
</dbReference>
<dbReference type="Pfam" id="PF13963">
    <property type="entry name" value="Transpos_assoc"/>
    <property type="match status" value="1"/>
</dbReference>
<dbReference type="InterPro" id="IPR025452">
    <property type="entry name" value="DUF4218"/>
</dbReference>
<evidence type="ECO:0000313" key="6">
    <source>
        <dbReference type="RefSeq" id="XP_056687170.1"/>
    </source>
</evidence>
<protein>
    <recommendedName>
        <fullName evidence="7">Transposase-associated domain-containing protein</fullName>
    </recommendedName>
</protein>
<gene>
    <name evidence="6" type="primary">LOC130462590</name>
</gene>
<evidence type="ECO:0008006" key="7">
    <source>
        <dbReference type="Google" id="ProtNLM"/>
    </source>
</evidence>
<evidence type="ECO:0000259" key="2">
    <source>
        <dbReference type="Pfam" id="PF13952"/>
    </source>
</evidence>
<evidence type="ECO:0000259" key="4">
    <source>
        <dbReference type="Pfam" id="PF13963"/>
    </source>
</evidence>
<feature type="compositionally biased region" description="Acidic residues" evidence="1">
    <location>
        <begin position="1047"/>
        <end position="1057"/>
    </location>
</feature>
<dbReference type="InterPro" id="IPR004242">
    <property type="entry name" value="Transposase_21"/>
</dbReference>
<evidence type="ECO:0000256" key="1">
    <source>
        <dbReference type="SAM" id="MobiDB-lite"/>
    </source>
</evidence>
<feature type="domain" description="DUF4216" evidence="2">
    <location>
        <begin position="963"/>
        <end position="1029"/>
    </location>
</feature>
<dbReference type="RefSeq" id="XP_056687170.1">
    <property type="nucleotide sequence ID" value="XM_056831192.1"/>
</dbReference>
<evidence type="ECO:0000313" key="5">
    <source>
        <dbReference type="Proteomes" id="UP000813463"/>
    </source>
</evidence>
<dbReference type="GeneID" id="130462590"/>
<dbReference type="InterPro" id="IPR029480">
    <property type="entry name" value="Transpos_assoc"/>
</dbReference>
<reference evidence="6" key="2">
    <citation type="submission" date="2025-08" db="UniProtKB">
        <authorList>
            <consortium name="RefSeq"/>
        </authorList>
    </citation>
    <scope>IDENTIFICATION</scope>
    <source>
        <tissue evidence="6">Leaf</tissue>
    </source>
</reference>
<sequence>MDRNWMYGSRTTNQYILGVEEFIACAVAYQLKNGDESILCPCSNCDCSRRFRNVDQIREHLVRRGFRLNYTRWIWHGESVNHGECNINYGHSGSNFGGDNDIHDDDNGSDDMDNDELDYVEDDEINEMMQDVEDYLNDQPSMYETLSSAASKPLYPGCSKYSILSAMLKLYNKKAKYNWCDQSFTYLLEDLKDMFPEGNEIPISNYRAKKMLCPMGIEYQKIHACPNDCILYRKEYQDLHKCPRCGLSRYKRKKVDGTPDEKGPPAKVLWYLPIIPRFKRLFANKKEAKNLRWHEEGRKKDEYLRHPADSPQWKNFDEKFDDFGKEMRNLRLGLCTDGMNPFGTLSTQHSTWPVLLSIYNLPPWLCMKRKYIMLSLLISGPKQPGNDIDVYLAPLIDDLKVLWNEGVPVFDSYTETNFTLRAMIFCTVNDFPAYGNLSGYINKGAKACPICEDDMVGEYLEHCKKNIYWHTRRLLPLDHPYRKKKKPFNGKTEVRVARPPLTGSEVYERVKDINTVYGKPYKAVKGALYKKKSPFWDLPYWRHLEVRHCLDFMHVEKNVFESIIGTLLNITGKTKDGENVRKDMQKLKIRPELAPEDKEKGKYLPPACYTMSKNEKISFFECLRGIKVPSGYSSNIKRLVSKNELKMVGMKSHDCHVMMQQFLPIAIRGILPKHVRNAITRLCFFFNAICSKEIDPSTLDDLQSEVIVTLCQFEMYFPPSFFDIMVHVVVHLVREIKICGPVWARNMYPFERHLGTLQDKVRNRYYPEGSIIEGTIAEEIMGFVAQYLAGLEPVGLSKSRHEERLEGHGIIGHKRIVVDRKMKAKAHLYVLQHLSKVQPYIDDHMAYLKEKNPLKDDQWLAKEHNDTFIAWFQVKVMSQRTKTPKVVCEMIKWLAYGPELLVDSYEGYDINGYTFYTERQDAKSVNQNSGVSVVASSIEYANAKDTSPLEVTMPYYGVIEDIWELDYTKFRIPLFRCKWVDNGRGVRRVEDGYTQVDFKRLGHQNEPFIMASQVKQVFYIVDPKDKKKSIVVQGKRRILGIGDVEDEEEYDQFDEDPPLSNGLPKSNGEDAFDANYMRSDHCEGLWVEKSK</sequence>
<dbReference type="PANTHER" id="PTHR10775">
    <property type="entry name" value="OS08G0208400 PROTEIN"/>
    <property type="match status" value="1"/>
</dbReference>
<dbReference type="PANTHER" id="PTHR10775:SF179">
    <property type="entry name" value="TRANSPOSON, EN_SPM-LIKE, TRANSPOSASE-ASSOCIATED DOMAIN PROTEIN"/>
    <property type="match status" value="1"/>
</dbReference>
<dbReference type="InterPro" id="IPR025312">
    <property type="entry name" value="DUF4216"/>
</dbReference>
<evidence type="ECO:0000259" key="3">
    <source>
        <dbReference type="Pfam" id="PF13960"/>
    </source>
</evidence>
<name>A0ABM3QUZ2_SPIOL</name>
<feature type="domain" description="Transposase-associated" evidence="4">
    <location>
        <begin position="3"/>
        <end position="78"/>
    </location>
</feature>
<dbReference type="Proteomes" id="UP000813463">
    <property type="component" value="Chromosome 1"/>
</dbReference>
<feature type="domain" description="DUF4218" evidence="3">
    <location>
        <begin position="689"/>
        <end position="794"/>
    </location>
</feature>
<dbReference type="Pfam" id="PF13960">
    <property type="entry name" value="DUF4218"/>
    <property type="match status" value="1"/>
</dbReference>
<proteinExistence type="predicted"/>